<evidence type="ECO:0000313" key="6">
    <source>
        <dbReference type="Proteomes" id="UP000239237"/>
    </source>
</evidence>
<evidence type="ECO:0000313" key="4">
    <source>
        <dbReference type="EMBL" id="SPE09323.1"/>
    </source>
</evidence>
<dbReference type="GeneID" id="99675063"/>
<name>A0A2N9KEP0_9LACO</name>
<dbReference type="EMBL" id="OKQU01000002">
    <property type="protein sequence ID" value="SPE09323.1"/>
    <property type="molecule type" value="Genomic_DNA"/>
</dbReference>
<keyword evidence="1" id="KW-0805">Transcription regulation</keyword>
<dbReference type="KEGG" id="lsu:A6B45_09670"/>
<reference evidence="4 5" key="2">
    <citation type="submission" date="2018-02" db="EMBL/GenBank/DDBJ databases">
        <authorList>
            <person name="Cohen D.B."/>
            <person name="Kent A.D."/>
        </authorList>
    </citation>
    <scope>NUCLEOTIDE SEQUENCE [LARGE SCALE GENOMIC DNA]</scope>
    <source>
        <strain evidence="4 5">CECT 9216</strain>
    </source>
</reference>
<dbReference type="Proteomes" id="UP000239237">
    <property type="component" value="Unassembled WGS sequence"/>
</dbReference>
<proteinExistence type="predicted"/>
<dbReference type="EMBL" id="OKQR01000002">
    <property type="protein sequence ID" value="SPD93667.1"/>
    <property type="molecule type" value="Genomic_DNA"/>
</dbReference>
<dbReference type="RefSeq" id="WP_072614388.1">
    <property type="nucleotide sequence ID" value="NZ_AP017935.1"/>
</dbReference>
<keyword evidence="6" id="KW-1185">Reference proteome</keyword>
<dbReference type="AlphaFoldDB" id="A0A2N9KEP0"/>
<evidence type="ECO:0000256" key="1">
    <source>
        <dbReference type="ARBA" id="ARBA00023015"/>
    </source>
</evidence>
<dbReference type="Proteomes" id="UP000237923">
    <property type="component" value="Unassembled WGS sequence"/>
</dbReference>
<protein>
    <submittedName>
        <fullName evidence="4">Uncharacterized protein</fullName>
    </submittedName>
</protein>
<accession>A0A2N9KEP0</accession>
<keyword evidence="2" id="KW-0804">Transcription</keyword>
<sequence length="503" mass="58321">MQVSNMNYAKFINYIATQELLPNVQTMANRLNLSSRKIYYLLQAANSDLRSSNQPFLVPSTKISDSQISVLKNKLSQAPSDEYLTSYERQQIMDICIALPLKKWTLSAFQSLFDVSRNTVLRDIADLKKRKKFRPEFSKKNGFEFKEPRYDLLVHAYNSLMLLQSHRNPLNYFIHSLDGEPSHSKFLLVSEKLKNMYKDSLEKSISISNALTLTIFSVVSSMYSSHHSITEEMLFNDSDITSFTKRREHNIIQDYALVAETNFSIHIPTSVKLFLTLQLLSVTKEQDDHFSSHSFQDLLILSEHIVDAFMTISHITSKNTERKILIREIQTQLKPFWYAVRYQNITVYEYLYHEPLFEKYVVESLNQLTDSALYNHLFPYGLLPDQISVLAMIFYNFSLSQQKETKLNILMVTSLPIYSQNLFKTIIEKHSTVPCALTIQALNSFDNSSNNVNQFDLIITESTEISTKQPTFLIDSELKESEFDRLKTVISQINPMEKITNDK</sequence>
<evidence type="ECO:0000313" key="3">
    <source>
        <dbReference type="EMBL" id="SPD93667.1"/>
    </source>
</evidence>
<organism evidence="4 5">
    <name type="scientific">Leuconostoc suionicum</name>
    <dbReference type="NCBI Taxonomy" id="1511761"/>
    <lineage>
        <taxon>Bacteria</taxon>
        <taxon>Bacillati</taxon>
        <taxon>Bacillota</taxon>
        <taxon>Bacilli</taxon>
        <taxon>Lactobacillales</taxon>
        <taxon>Lactobacillaceae</taxon>
        <taxon>Leuconostoc</taxon>
    </lineage>
</organism>
<dbReference type="InterPro" id="IPR050661">
    <property type="entry name" value="BglG_antiterminators"/>
</dbReference>
<gene>
    <name evidence="3" type="ORF">LES8486_01326</name>
    <name evidence="4" type="ORF">LES9216_01473</name>
</gene>
<evidence type="ECO:0000313" key="5">
    <source>
        <dbReference type="Proteomes" id="UP000237923"/>
    </source>
</evidence>
<dbReference type="PANTHER" id="PTHR30185:SF18">
    <property type="entry name" value="TRANSCRIPTIONAL REGULATOR MTLR"/>
    <property type="match status" value="1"/>
</dbReference>
<dbReference type="PANTHER" id="PTHR30185">
    <property type="entry name" value="CRYPTIC BETA-GLUCOSIDE BGL OPERON ANTITERMINATOR"/>
    <property type="match status" value="1"/>
</dbReference>
<evidence type="ECO:0000256" key="2">
    <source>
        <dbReference type="ARBA" id="ARBA00023163"/>
    </source>
</evidence>
<reference evidence="3 6" key="1">
    <citation type="submission" date="2018-02" db="EMBL/GenBank/DDBJ databases">
        <authorList>
            <person name="Rodrigo-Torres L."/>
            <person name="Arahal R. D."/>
            <person name="Lucena T."/>
        </authorList>
    </citation>
    <scope>NUCLEOTIDE SEQUENCE [LARGE SCALE GENOMIC DNA]</scope>
    <source>
        <strain evidence="3 6">CECT 8486</strain>
    </source>
</reference>